<proteinExistence type="inferred from homology"/>
<dbReference type="PANTHER" id="PTHR28124">
    <property type="entry name" value="DNA REPLICATION REGULATOR SLD2"/>
    <property type="match status" value="1"/>
</dbReference>
<comment type="subcellular location">
    <subcellularLocation>
        <location evidence="1 8">Nucleus</location>
    </subcellularLocation>
</comment>
<evidence type="ECO:0000256" key="5">
    <source>
        <dbReference type="ARBA" id="ARBA00023242"/>
    </source>
</evidence>
<evidence type="ECO:0000256" key="7">
    <source>
        <dbReference type="ARBA" id="ARBA00025253"/>
    </source>
</evidence>
<feature type="compositionally biased region" description="Basic and acidic residues" evidence="9">
    <location>
        <begin position="267"/>
        <end position="285"/>
    </location>
</feature>
<feature type="compositionally biased region" description="Polar residues" evidence="9">
    <location>
        <begin position="59"/>
        <end position="69"/>
    </location>
</feature>
<comment type="function">
    <text evidence="7 8">Has a role in the initiation of DNA replication. Required at S-phase checkpoint.</text>
</comment>
<evidence type="ECO:0000256" key="1">
    <source>
        <dbReference type="ARBA" id="ARBA00004123"/>
    </source>
</evidence>
<dbReference type="GO" id="GO:1902977">
    <property type="term" value="P:mitotic DNA replication preinitiation complex assembly"/>
    <property type="evidence" value="ECO:0007669"/>
    <property type="project" value="TreeGrafter"/>
</dbReference>
<evidence type="ECO:0000256" key="2">
    <source>
        <dbReference type="ARBA" id="ARBA00007276"/>
    </source>
</evidence>
<dbReference type="InterPro" id="IPR040203">
    <property type="entry name" value="Sld2"/>
</dbReference>
<name>A0A6G1GYD1_9PEZI</name>
<dbReference type="GO" id="GO:0031261">
    <property type="term" value="C:DNA replication preinitiation complex"/>
    <property type="evidence" value="ECO:0007669"/>
    <property type="project" value="TreeGrafter"/>
</dbReference>
<keyword evidence="5 8" id="KW-0539">Nucleus</keyword>
<evidence type="ECO:0000256" key="8">
    <source>
        <dbReference type="RuleBase" id="RU367067"/>
    </source>
</evidence>
<dbReference type="PANTHER" id="PTHR28124:SF1">
    <property type="entry name" value="DNA REPLICATION REGULATOR SLD2"/>
    <property type="match status" value="1"/>
</dbReference>
<feature type="compositionally biased region" description="Basic and acidic residues" evidence="9">
    <location>
        <begin position="168"/>
        <end position="178"/>
    </location>
</feature>
<evidence type="ECO:0000256" key="3">
    <source>
        <dbReference type="ARBA" id="ARBA00018363"/>
    </source>
</evidence>
<keyword evidence="11" id="KW-1185">Reference proteome</keyword>
<feature type="compositionally biased region" description="Basic residues" evidence="9">
    <location>
        <begin position="337"/>
        <end position="352"/>
    </location>
</feature>
<keyword evidence="6 8" id="KW-0131">Cell cycle</keyword>
<feature type="region of interest" description="Disordered" evidence="9">
    <location>
        <begin position="150"/>
        <end position="178"/>
    </location>
</feature>
<organism evidence="10 11">
    <name type="scientific">Aulographum hederae CBS 113979</name>
    <dbReference type="NCBI Taxonomy" id="1176131"/>
    <lineage>
        <taxon>Eukaryota</taxon>
        <taxon>Fungi</taxon>
        <taxon>Dikarya</taxon>
        <taxon>Ascomycota</taxon>
        <taxon>Pezizomycotina</taxon>
        <taxon>Dothideomycetes</taxon>
        <taxon>Pleosporomycetidae</taxon>
        <taxon>Aulographales</taxon>
        <taxon>Aulographaceae</taxon>
    </lineage>
</organism>
<accession>A0A6G1GYD1</accession>
<dbReference type="GO" id="GO:0006270">
    <property type="term" value="P:DNA replication initiation"/>
    <property type="evidence" value="ECO:0007669"/>
    <property type="project" value="UniProtKB-UniRule"/>
</dbReference>
<dbReference type="Gene3D" id="1.10.10.1460">
    <property type="match status" value="1"/>
</dbReference>
<dbReference type="GO" id="GO:0003697">
    <property type="term" value="F:single-stranded DNA binding"/>
    <property type="evidence" value="ECO:0007669"/>
    <property type="project" value="TreeGrafter"/>
</dbReference>
<dbReference type="EMBL" id="ML977160">
    <property type="protein sequence ID" value="KAF1985824.1"/>
    <property type="molecule type" value="Genomic_DNA"/>
</dbReference>
<reference evidence="10" key="1">
    <citation type="journal article" date="2020" name="Stud. Mycol.">
        <title>101 Dothideomycetes genomes: a test case for predicting lifestyles and emergence of pathogens.</title>
        <authorList>
            <person name="Haridas S."/>
            <person name="Albert R."/>
            <person name="Binder M."/>
            <person name="Bloem J."/>
            <person name="Labutti K."/>
            <person name="Salamov A."/>
            <person name="Andreopoulos B."/>
            <person name="Baker S."/>
            <person name="Barry K."/>
            <person name="Bills G."/>
            <person name="Bluhm B."/>
            <person name="Cannon C."/>
            <person name="Castanera R."/>
            <person name="Culley D."/>
            <person name="Daum C."/>
            <person name="Ezra D."/>
            <person name="Gonzalez J."/>
            <person name="Henrissat B."/>
            <person name="Kuo A."/>
            <person name="Liang C."/>
            <person name="Lipzen A."/>
            <person name="Lutzoni F."/>
            <person name="Magnuson J."/>
            <person name="Mondo S."/>
            <person name="Nolan M."/>
            <person name="Ohm R."/>
            <person name="Pangilinan J."/>
            <person name="Park H.-J."/>
            <person name="Ramirez L."/>
            <person name="Alfaro M."/>
            <person name="Sun H."/>
            <person name="Tritt A."/>
            <person name="Yoshinaga Y."/>
            <person name="Zwiers L.-H."/>
            <person name="Turgeon B."/>
            <person name="Goodwin S."/>
            <person name="Spatafora J."/>
            <person name="Crous P."/>
            <person name="Grigoriev I."/>
        </authorList>
    </citation>
    <scope>NUCLEOTIDE SEQUENCE</scope>
    <source>
        <strain evidence="10">CBS 113979</strain>
    </source>
</reference>
<dbReference type="OrthoDB" id="8775810at2759"/>
<feature type="region of interest" description="Disordered" evidence="9">
    <location>
        <begin position="59"/>
        <end position="105"/>
    </location>
</feature>
<dbReference type="InterPro" id="IPR021110">
    <property type="entry name" value="DNA_rep_checkpnt_protein"/>
</dbReference>
<evidence type="ECO:0000256" key="6">
    <source>
        <dbReference type="ARBA" id="ARBA00023306"/>
    </source>
</evidence>
<feature type="compositionally biased region" description="Acidic residues" evidence="9">
    <location>
        <begin position="397"/>
        <end position="414"/>
    </location>
</feature>
<dbReference type="Pfam" id="PF11719">
    <property type="entry name" value="Drc1-Sld2"/>
    <property type="match status" value="1"/>
</dbReference>
<keyword evidence="4 8" id="KW-0235">DNA replication</keyword>
<comment type="similarity">
    <text evidence="2 8">Belongs to the SLD2 family.</text>
</comment>
<dbReference type="Proteomes" id="UP000800041">
    <property type="component" value="Unassembled WGS sequence"/>
</dbReference>
<dbReference type="GO" id="GO:0000727">
    <property type="term" value="P:double-strand break repair via break-induced replication"/>
    <property type="evidence" value="ECO:0007669"/>
    <property type="project" value="TreeGrafter"/>
</dbReference>
<feature type="region of interest" description="Disordered" evidence="9">
    <location>
        <begin position="19"/>
        <end position="38"/>
    </location>
</feature>
<evidence type="ECO:0000256" key="4">
    <source>
        <dbReference type="ARBA" id="ARBA00022705"/>
    </source>
</evidence>
<evidence type="ECO:0000313" key="11">
    <source>
        <dbReference type="Proteomes" id="UP000800041"/>
    </source>
</evidence>
<evidence type="ECO:0000256" key="9">
    <source>
        <dbReference type="SAM" id="MobiDB-lite"/>
    </source>
</evidence>
<protein>
    <recommendedName>
        <fullName evidence="3 8">DNA replication regulator SLD2</fullName>
    </recommendedName>
</protein>
<evidence type="ECO:0000313" key="10">
    <source>
        <dbReference type="EMBL" id="KAF1985824.1"/>
    </source>
</evidence>
<gene>
    <name evidence="10" type="ORF">K402DRAFT_333698</name>
</gene>
<feature type="region of interest" description="Disordered" evidence="9">
    <location>
        <begin position="265"/>
        <end position="480"/>
    </location>
</feature>
<dbReference type="AlphaFoldDB" id="A0A6G1GYD1"/>
<sequence>MASEDLAARSSRLRQELKDWEGQFAQANSGRKAGRNDIKADGAIAAKYKEYNKVREVLSGTTAPTSSSWKPGKRKAADELSQTPSKRQSFQAATPKGSRNVSQINLQATPSSVTIAASPIRMPAIIGPTPQKNGEFLGLFNGLVAETPSRRNRDPLASLPPNAVFTPSRDRTTSEDISSVEHTKFSRTPMSSGKQFLLAQFVTPRKRQLEEDGTPSSTAKRLATPAFLRRNAPLETLSEESESPKVRQPWKRIGMIRSLSSMIQSMRDQEEKKYDDDEDAMREMEMEADGVAPAKPVTKEPQVLVEDSQVVMPLGPDKNIYSDDDAGEGEKADKPTRTWKKKGQKRTTRRVNMRPVPRKAPTEATAEATTEDQSESKAEDAIAETQPDEPHDATKNDEDDDEADFVDDGAESDESFSTKTKKAKKAKAIAVLKEAGKEEPKKKRGVKKIAATAHANYQRLKIRGKGPKPGGGKGRFGRRK</sequence>
<dbReference type="GO" id="GO:0003688">
    <property type="term" value="F:DNA replication origin binding"/>
    <property type="evidence" value="ECO:0007669"/>
    <property type="project" value="TreeGrafter"/>
</dbReference>
<feature type="compositionally biased region" description="Polar residues" evidence="9">
    <location>
        <begin position="80"/>
        <end position="105"/>
    </location>
</feature>